<keyword evidence="3" id="KW-1185">Reference proteome</keyword>
<organism evidence="2 3">
    <name type="scientific">Gracilariopsis chorda</name>
    <dbReference type="NCBI Taxonomy" id="448386"/>
    <lineage>
        <taxon>Eukaryota</taxon>
        <taxon>Rhodophyta</taxon>
        <taxon>Florideophyceae</taxon>
        <taxon>Rhodymeniophycidae</taxon>
        <taxon>Gracilariales</taxon>
        <taxon>Gracilariaceae</taxon>
        <taxon>Gracilariopsis</taxon>
    </lineage>
</organism>
<keyword evidence="2" id="KW-0808">Transferase</keyword>
<dbReference type="GO" id="GO:0016757">
    <property type="term" value="F:glycosyltransferase activity"/>
    <property type="evidence" value="ECO:0007669"/>
    <property type="project" value="TreeGrafter"/>
</dbReference>
<protein>
    <submittedName>
        <fullName evidence="2">UDP-D-xylose:L-fucose alpha-1,3-D-xylosyltransferase</fullName>
    </submittedName>
</protein>
<comment type="caution">
    <text evidence="2">The sequence shown here is derived from an EMBL/GenBank/DDBJ whole genome shotgun (WGS) entry which is preliminary data.</text>
</comment>
<dbReference type="AlphaFoldDB" id="A0A2V3IZM2"/>
<dbReference type="OrthoDB" id="1712432at2759"/>
<dbReference type="Pfam" id="PF03407">
    <property type="entry name" value="Nucleotid_trans"/>
    <property type="match status" value="1"/>
</dbReference>
<name>A0A2V3IZM2_9FLOR</name>
<dbReference type="InterPro" id="IPR052636">
    <property type="entry name" value="UDP-D-xylose:L-fucose_XylT"/>
</dbReference>
<feature type="domain" description="Nucleotide-diphospho-sugar transferase" evidence="1">
    <location>
        <begin position="381"/>
        <end position="596"/>
    </location>
</feature>
<dbReference type="EMBL" id="NBIV01000022">
    <property type="protein sequence ID" value="PXF47616.1"/>
    <property type="molecule type" value="Genomic_DNA"/>
</dbReference>
<accession>A0A2V3IZM2</accession>
<dbReference type="PANTHER" id="PTHR47032">
    <property type="entry name" value="UDP-D-XYLOSE:L-FUCOSE ALPHA-1,3-D-XYLOSYLTRANSFERASE-RELATED"/>
    <property type="match status" value="1"/>
</dbReference>
<dbReference type="GO" id="GO:0005794">
    <property type="term" value="C:Golgi apparatus"/>
    <property type="evidence" value="ECO:0007669"/>
    <property type="project" value="TreeGrafter"/>
</dbReference>
<reference evidence="2 3" key="1">
    <citation type="journal article" date="2018" name="Mol. Biol. Evol.">
        <title>Analysis of the draft genome of the red seaweed Gracilariopsis chorda provides insights into genome size evolution in Rhodophyta.</title>
        <authorList>
            <person name="Lee J."/>
            <person name="Yang E.C."/>
            <person name="Graf L."/>
            <person name="Yang J.H."/>
            <person name="Qiu H."/>
            <person name="Zel Zion U."/>
            <person name="Chan C.X."/>
            <person name="Stephens T.G."/>
            <person name="Weber A.P.M."/>
            <person name="Boo G.H."/>
            <person name="Boo S.M."/>
            <person name="Kim K.M."/>
            <person name="Shin Y."/>
            <person name="Jung M."/>
            <person name="Lee S.J."/>
            <person name="Yim H.S."/>
            <person name="Lee J.H."/>
            <person name="Bhattacharya D."/>
            <person name="Yoon H.S."/>
        </authorList>
    </citation>
    <scope>NUCLEOTIDE SEQUENCE [LARGE SCALE GENOMIC DNA]</scope>
    <source>
        <strain evidence="2 3">SKKU-2015</strain>
        <tissue evidence="2">Whole body</tissue>
    </source>
</reference>
<evidence type="ECO:0000313" key="2">
    <source>
        <dbReference type="EMBL" id="PXF47616.1"/>
    </source>
</evidence>
<dbReference type="PANTHER" id="PTHR47032:SF1">
    <property type="entry name" value="UDP-D-XYLOSE:L-FUCOSE ALPHA-1,3-D-XYLOSYLTRANSFERASE-RELATED"/>
    <property type="match status" value="1"/>
</dbReference>
<dbReference type="InterPro" id="IPR005069">
    <property type="entry name" value="Nucl-diP-sugar_transferase"/>
</dbReference>
<evidence type="ECO:0000259" key="1">
    <source>
        <dbReference type="Pfam" id="PF03407"/>
    </source>
</evidence>
<dbReference type="Proteomes" id="UP000247409">
    <property type="component" value="Unassembled WGS sequence"/>
</dbReference>
<gene>
    <name evidence="2" type="ORF">BWQ96_02595</name>
</gene>
<sequence length="628" mass="71031">MRTMKKTARMRSLLLRRRRLPALLVLLALPVAALSLFRAANTASPPLTDRPPAASHFPAARAADAADAVAEQHLFQTVLIIADALNHSTTKRTVDQVLPAAKPLNLSVILYHLNHSSYDALRHVNVHHRMHQSSAPYDDALHPLRTPAALILRAGVKIPRHAFVHLRQTVKQYAHRADIAVISLAATQPQRKLRPSLPDHLHTSWKPLSVKPPYLTALLHDAALDAFLPLSTPITNTIPHFDEWLRLRRSDWYRYPTGAGVDNTPLGMSALPAANWTTAPWNVWFSKFLTEYRLYVLHAPPPDEAEQLRSTAQSAVDLAPFDASGNKAAAPRFGKAVDQLTDLAAQHGGMVSFTLVNKVFLPTARSWLCNVDVAEMRPRALVWGATDAKTAHELSDVPDSTTIMLEGVKGGKETGHQFGNPGYWRLMLERTQLIGEILGRGVSVFAFETDAIWLQDPQPWIDELVQKQADIVGTINTRMEVSGNFFFLRATLATRRMWFEIVCGFEKAYEAARFERKKADSWTYIENDQSLLTKLVLRNQTWKSSYPLSFLTLDMEKFVDGRWYKMEDGFYGSERARSPVVVNNNFVIGVKEKTERAKKWGHWFWDEENERCLDEVVKKAVKRRRLIR</sequence>
<evidence type="ECO:0000313" key="3">
    <source>
        <dbReference type="Proteomes" id="UP000247409"/>
    </source>
</evidence>
<proteinExistence type="predicted"/>